<protein>
    <submittedName>
        <fullName evidence="2">Class I SAM-dependent methyltransferase</fullName>
    </submittedName>
</protein>
<organism evidence="2 3">
    <name type="scientific">Vallitalea guaymasensis</name>
    <dbReference type="NCBI Taxonomy" id="1185412"/>
    <lineage>
        <taxon>Bacteria</taxon>
        <taxon>Bacillati</taxon>
        <taxon>Bacillota</taxon>
        <taxon>Clostridia</taxon>
        <taxon>Lachnospirales</taxon>
        <taxon>Vallitaleaceae</taxon>
        <taxon>Vallitalea</taxon>
    </lineage>
</organism>
<dbReference type="GO" id="GO:0008757">
    <property type="term" value="F:S-adenosylmethionine-dependent methyltransferase activity"/>
    <property type="evidence" value="ECO:0007669"/>
    <property type="project" value="InterPro"/>
</dbReference>
<dbReference type="Proteomes" id="UP000677305">
    <property type="component" value="Chromosome"/>
</dbReference>
<dbReference type="Gene3D" id="3.40.50.150">
    <property type="entry name" value="Vaccinia Virus protein VP39"/>
    <property type="match status" value="1"/>
</dbReference>
<proteinExistence type="predicted"/>
<keyword evidence="2" id="KW-0489">Methyltransferase</keyword>
<keyword evidence="3" id="KW-1185">Reference proteome</keyword>
<evidence type="ECO:0000313" key="2">
    <source>
        <dbReference type="EMBL" id="QUH30566.1"/>
    </source>
</evidence>
<dbReference type="AlphaFoldDB" id="A0A8J8SDK3"/>
<evidence type="ECO:0000259" key="1">
    <source>
        <dbReference type="Pfam" id="PF08241"/>
    </source>
</evidence>
<dbReference type="Pfam" id="PF08241">
    <property type="entry name" value="Methyltransf_11"/>
    <property type="match status" value="1"/>
</dbReference>
<sequence>MFICKQTQLYRFLNYCNDLNLDKSVLDCGAGGNYPPLTLFWEWGYKTYGIEYSDAQIKKAESFSKDHNINLNITKGDIRELPFDDNSISYIYSYNTIFHLNKKDIAKGIREIKRVLKPGGICFVNFLSINDCDYGKGTKIGQGEFLQGEGDGEVIHTYYEIDEGDMHFQDMKILVKENRILERIYQGEKIKQGFIDYIVQK</sequence>
<dbReference type="PANTHER" id="PTHR43591">
    <property type="entry name" value="METHYLTRANSFERASE"/>
    <property type="match status" value="1"/>
</dbReference>
<feature type="domain" description="Methyltransferase type 11" evidence="1">
    <location>
        <begin position="26"/>
        <end position="124"/>
    </location>
</feature>
<name>A0A8J8SDK3_9FIRM</name>
<dbReference type="RefSeq" id="WP_212690718.1">
    <property type="nucleotide sequence ID" value="NZ_CP058561.1"/>
</dbReference>
<dbReference type="EMBL" id="CP058561">
    <property type="protein sequence ID" value="QUH30566.1"/>
    <property type="molecule type" value="Genomic_DNA"/>
</dbReference>
<dbReference type="SUPFAM" id="SSF53335">
    <property type="entry name" value="S-adenosyl-L-methionine-dependent methyltransferases"/>
    <property type="match status" value="1"/>
</dbReference>
<dbReference type="CDD" id="cd02440">
    <property type="entry name" value="AdoMet_MTases"/>
    <property type="match status" value="1"/>
</dbReference>
<dbReference type="InterPro" id="IPR029063">
    <property type="entry name" value="SAM-dependent_MTases_sf"/>
</dbReference>
<accession>A0A8J8SDK3</accession>
<dbReference type="InterPro" id="IPR013216">
    <property type="entry name" value="Methyltransf_11"/>
</dbReference>
<dbReference type="GO" id="GO:0032259">
    <property type="term" value="P:methylation"/>
    <property type="evidence" value="ECO:0007669"/>
    <property type="project" value="UniProtKB-KW"/>
</dbReference>
<reference evidence="2 3" key="1">
    <citation type="submission" date="2020-07" db="EMBL/GenBank/DDBJ databases">
        <title>Vallitalea guaymasensis genome.</title>
        <authorList>
            <person name="Postec A."/>
        </authorList>
    </citation>
    <scope>NUCLEOTIDE SEQUENCE [LARGE SCALE GENOMIC DNA]</scope>
    <source>
        <strain evidence="2 3">Ra1766G1</strain>
    </source>
</reference>
<gene>
    <name evidence="2" type="ORF">HYG85_17275</name>
</gene>
<keyword evidence="2" id="KW-0808">Transferase</keyword>
<dbReference type="PANTHER" id="PTHR43591:SF24">
    <property type="entry name" value="2-METHOXY-6-POLYPRENYL-1,4-BENZOQUINOL METHYLASE, MITOCHONDRIAL"/>
    <property type="match status" value="1"/>
</dbReference>
<evidence type="ECO:0000313" key="3">
    <source>
        <dbReference type="Proteomes" id="UP000677305"/>
    </source>
</evidence>
<dbReference type="KEGG" id="vgu:HYG85_17275"/>